<evidence type="ECO:0000256" key="1">
    <source>
        <dbReference type="SAM" id="MobiDB-lite"/>
    </source>
</evidence>
<dbReference type="EMBL" id="MT142456">
    <property type="protein sequence ID" value="QJA81349.1"/>
    <property type="molecule type" value="Genomic_DNA"/>
</dbReference>
<sequence length="203" mass="21496">MFFSKNNAIHRYVRKIRLSKIAREVRAGNVPRGTSFETICEALKVTKKGRAVEMFGILSAKQNDAQGNFKKDLGVVGVKAVTLEFAKLLADSLGAYAASTITTFNAHAQGDGSAAEGTGDAALSSQRGGRNVGSQTHGASSNIYKSVATIAATASYTVIEHGLFDTTGAASDRLLDRTVIDSFVVATNDEVEWTYQLTIVTGG</sequence>
<accession>A0A6M3KH84</accession>
<reference evidence="2" key="1">
    <citation type="submission" date="2020-03" db="EMBL/GenBank/DDBJ databases">
        <title>The deep terrestrial virosphere.</title>
        <authorList>
            <person name="Holmfeldt K."/>
            <person name="Nilsson E."/>
            <person name="Simone D."/>
            <person name="Lopez-Fernandez M."/>
            <person name="Wu X."/>
            <person name="de Brujin I."/>
            <person name="Lundin D."/>
            <person name="Andersson A."/>
            <person name="Bertilsson S."/>
            <person name="Dopson M."/>
        </authorList>
    </citation>
    <scope>NUCLEOTIDE SEQUENCE</scope>
    <source>
        <strain evidence="2">MM415A00551</strain>
    </source>
</reference>
<gene>
    <name evidence="2" type="ORF">MM415A00551_0010</name>
</gene>
<name>A0A6M3KH84_9ZZZZ</name>
<dbReference type="AlphaFoldDB" id="A0A6M3KH84"/>
<feature type="compositionally biased region" description="Polar residues" evidence="1">
    <location>
        <begin position="123"/>
        <end position="138"/>
    </location>
</feature>
<evidence type="ECO:0000313" key="2">
    <source>
        <dbReference type="EMBL" id="QJA81349.1"/>
    </source>
</evidence>
<protein>
    <submittedName>
        <fullName evidence="2">Uncharacterized protein</fullName>
    </submittedName>
</protein>
<feature type="region of interest" description="Disordered" evidence="1">
    <location>
        <begin position="115"/>
        <end position="138"/>
    </location>
</feature>
<organism evidence="2">
    <name type="scientific">viral metagenome</name>
    <dbReference type="NCBI Taxonomy" id="1070528"/>
    <lineage>
        <taxon>unclassified sequences</taxon>
        <taxon>metagenomes</taxon>
        <taxon>organismal metagenomes</taxon>
    </lineage>
</organism>
<proteinExistence type="predicted"/>